<evidence type="ECO:0000313" key="7">
    <source>
        <dbReference type="EMBL" id="CAB5227770.1"/>
    </source>
</evidence>
<dbReference type="EMBL" id="LR798378">
    <property type="protein sequence ID" value="CAB5227770.1"/>
    <property type="molecule type" value="Genomic_DNA"/>
</dbReference>
<organism evidence="1">
    <name type="scientific">uncultured Caudovirales phage</name>
    <dbReference type="NCBI Taxonomy" id="2100421"/>
    <lineage>
        <taxon>Viruses</taxon>
        <taxon>Duplodnaviria</taxon>
        <taxon>Heunggongvirae</taxon>
        <taxon>Uroviricota</taxon>
        <taxon>Caudoviricetes</taxon>
        <taxon>Peduoviridae</taxon>
        <taxon>Maltschvirus</taxon>
        <taxon>Maltschvirus maltsch</taxon>
    </lineage>
</organism>
<dbReference type="EMBL" id="LR796860">
    <property type="protein sequence ID" value="CAB4170718.1"/>
    <property type="molecule type" value="Genomic_DNA"/>
</dbReference>
<evidence type="ECO:0000313" key="1">
    <source>
        <dbReference type="EMBL" id="CAB4170718.1"/>
    </source>
</evidence>
<evidence type="ECO:0000313" key="5">
    <source>
        <dbReference type="EMBL" id="CAB4210306.1"/>
    </source>
</evidence>
<sequence length="166" mass="18059">MANVIREQRLIDNQKRTLVKYVATLDTAAANTTLLDTSSLRFSLNTNGQVMSANANIKGNYRTTIKRIYGQAKANAYFKILWQGSNTADIITINTGNFDYSFDSMGDGAVIANPETTSNGNILLNVVTPSSADTLTLFIDLRKDNRDYDAGQTADPVAFNRGPAAP</sequence>
<evidence type="ECO:0000313" key="2">
    <source>
        <dbReference type="EMBL" id="CAB4176166.1"/>
    </source>
</evidence>
<dbReference type="EMBL" id="LR797369">
    <property type="protein sequence ID" value="CAB4210306.1"/>
    <property type="molecule type" value="Genomic_DNA"/>
</dbReference>
<proteinExistence type="predicted"/>
<evidence type="ECO:0000313" key="6">
    <source>
        <dbReference type="EMBL" id="CAB4222766.1"/>
    </source>
</evidence>
<evidence type="ECO:0000313" key="4">
    <source>
        <dbReference type="EMBL" id="CAB4189699.1"/>
    </source>
</evidence>
<evidence type="ECO:0000313" key="3">
    <source>
        <dbReference type="EMBL" id="CAB4181572.1"/>
    </source>
</evidence>
<name>A0A6J5PNQ9_9CAUD</name>
<dbReference type="EMBL" id="LR797518">
    <property type="protein sequence ID" value="CAB4222766.1"/>
    <property type="molecule type" value="Genomic_DNA"/>
</dbReference>
<accession>A0A6J5PNQ9</accession>
<reference evidence="1" key="1">
    <citation type="submission" date="2020-05" db="EMBL/GenBank/DDBJ databases">
        <authorList>
            <person name="Chiriac C."/>
            <person name="Salcher M."/>
            <person name="Ghai R."/>
            <person name="Kavagutti S V."/>
        </authorList>
    </citation>
    <scope>NUCLEOTIDE SEQUENCE</scope>
</reference>
<protein>
    <submittedName>
        <fullName evidence="1">Uncharacterized protein</fullName>
    </submittedName>
</protein>
<dbReference type="EMBL" id="LR797157">
    <property type="protein sequence ID" value="CAB4189699.1"/>
    <property type="molecule type" value="Genomic_DNA"/>
</dbReference>
<dbReference type="EMBL" id="LR796945">
    <property type="protein sequence ID" value="CAB4176166.1"/>
    <property type="molecule type" value="Genomic_DNA"/>
</dbReference>
<gene>
    <name evidence="3" type="ORF">UFOVP1065_41</name>
    <name evidence="4" type="ORF">UFOVP1198_10</name>
    <name evidence="5" type="ORF">UFOVP1418_2</name>
    <name evidence="7" type="ORF">UFOVP1524_148</name>
    <name evidence="6" type="ORF">UFOVP1651_148</name>
    <name evidence="1" type="ORF">UFOVP908_126</name>
    <name evidence="2" type="ORF">UFOVP990_10</name>
</gene>
<dbReference type="EMBL" id="LR797021">
    <property type="protein sequence ID" value="CAB4181572.1"/>
    <property type="molecule type" value="Genomic_DNA"/>
</dbReference>